<evidence type="ECO:0000256" key="5">
    <source>
        <dbReference type="ARBA" id="ARBA00022842"/>
    </source>
</evidence>
<dbReference type="InterPro" id="IPR008949">
    <property type="entry name" value="Isoprenoid_synthase_dom_sf"/>
</dbReference>
<dbReference type="EMBL" id="BAABLN010000003">
    <property type="protein sequence ID" value="GAA4690670.1"/>
    <property type="molecule type" value="Genomic_DNA"/>
</dbReference>
<protein>
    <submittedName>
        <fullName evidence="7">Polyprenyl synthetase family protein</fullName>
    </submittedName>
</protein>
<dbReference type="SUPFAM" id="SSF48576">
    <property type="entry name" value="Terpenoid synthases"/>
    <property type="match status" value="1"/>
</dbReference>
<comment type="cofactor">
    <cofactor evidence="1">
        <name>Mg(2+)</name>
        <dbReference type="ChEBI" id="CHEBI:18420"/>
    </cofactor>
</comment>
<evidence type="ECO:0000256" key="3">
    <source>
        <dbReference type="ARBA" id="ARBA00022679"/>
    </source>
</evidence>
<dbReference type="Proteomes" id="UP001501446">
    <property type="component" value="Unassembled WGS sequence"/>
</dbReference>
<comment type="caution">
    <text evidence="7">The sequence shown here is derived from an EMBL/GenBank/DDBJ whole genome shotgun (WGS) entry which is preliminary data.</text>
</comment>
<evidence type="ECO:0000256" key="1">
    <source>
        <dbReference type="ARBA" id="ARBA00001946"/>
    </source>
</evidence>
<sequence length="376" mass="40307">MKKYSSYTQSGTGRPVEEFTASKTLQGFLNNAIERAEQVNPRFADLWRDIARVAGGGKGVRPQLLQMTTQSYPARPVRPVINAVGAGFELLHTGLIIHDDVIDQDDMRRQQPTVHALAEQRAAEQIAKAHASAPGMAAAGREHAKQYGRSVGILAGDLAITGAYRLIATSHAPESRLIKLLAILDEAVFKSAAGELLYIEHALPGVAVSSRDILQTTRLKTAAYSFEAPLKAGAVLGGAPSADVSALGDIGRAMGTAYQLVDDLRGVFGDPEQTGKSAGSDLREGKRTMLISLAENGPYEPKLREILNRAATVGLNAADVARAKNILQRCGARAGVERMAEQAEQRAKDLMADSQLPQILVERLTETADSIVRRTP</sequence>
<keyword evidence="4" id="KW-0479">Metal-binding</keyword>
<name>A0ABP8WM76_9MICC</name>
<keyword evidence="5" id="KW-0460">Magnesium</keyword>
<dbReference type="PANTHER" id="PTHR12001:SF85">
    <property type="entry name" value="SHORT CHAIN ISOPRENYL DIPHOSPHATE SYNTHASE"/>
    <property type="match status" value="1"/>
</dbReference>
<evidence type="ECO:0000313" key="7">
    <source>
        <dbReference type="EMBL" id="GAA4690670.1"/>
    </source>
</evidence>
<keyword evidence="8" id="KW-1185">Reference proteome</keyword>
<dbReference type="InterPro" id="IPR033749">
    <property type="entry name" value="Polyprenyl_synt_CS"/>
</dbReference>
<dbReference type="SFLD" id="SFLDS00005">
    <property type="entry name" value="Isoprenoid_Synthase_Type_I"/>
    <property type="match status" value="1"/>
</dbReference>
<evidence type="ECO:0000256" key="2">
    <source>
        <dbReference type="ARBA" id="ARBA00006706"/>
    </source>
</evidence>
<dbReference type="InterPro" id="IPR000092">
    <property type="entry name" value="Polyprenyl_synt"/>
</dbReference>
<proteinExistence type="inferred from homology"/>
<dbReference type="RefSeq" id="WP_345310418.1">
    <property type="nucleotide sequence ID" value="NZ_BAABLN010000003.1"/>
</dbReference>
<dbReference type="PROSITE" id="PS00444">
    <property type="entry name" value="POLYPRENYL_SYNTHASE_2"/>
    <property type="match status" value="1"/>
</dbReference>
<accession>A0ABP8WM76</accession>
<dbReference type="PANTHER" id="PTHR12001">
    <property type="entry name" value="GERANYLGERANYL PYROPHOSPHATE SYNTHASE"/>
    <property type="match status" value="1"/>
</dbReference>
<evidence type="ECO:0000256" key="4">
    <source>
        <dbReference type="ARBA" id="ARBA00022723"/>
    </source>
</evidence>
<organism evidence="7 8">
    <name type="scientific">Kocuria gwangalliensis</name>
    <dbReference type="NCBI Taxonomy" id="501592"/>
    <lineage>
        <taxon>Bacteria</taxon>
        <taxon>Bacillati</taxon>
        <taxon>Actinomycetota</taxon>
        <taxon>Actinomycetes</taxon>
        <taxon>Micrococcales</taxon>
        <taxon>Micrococcaceae</taxon>
        <taxon>Kocuria</taxon>
    </lineage>
</organism>
<dbReference type="CDD" id="cd00685">
    <property type="entry name" value="Trans_IPPS_HT"/>
    <property type="match status" value="1"/>
</dbReference>
<keyword evidence="3 6" id="KW-0808">Transferase</keyword>
<evidence type="ECO:0000313" key="8">
    <source>
        <dbReference type="Proteomes" id="UP001501446"/>
    </source>
</evidence>
<dbReference type="Gene3D" id="1.10.600.10">
    <property type="entry name" value="Farnesyl Diphosphate Synthase"/>
    <property type="match status" value="1"/>
</dbReference>
<comment type="similarity">
    <text evidence="2 6">Belongs to the FPP/GGPP synthase family.</text>
</comment>
<evidence type="ECO:0000256" key="6">
    <source>
        <dbReference type="RuleBase" id="RU004466"/>
    </source>
</evidence>
<gene>
    <name evidence="7" type="ORF">GCM10025781_04420</name>
</gene>
<dbReference type="Pfam" id="PF00348">
    <property type="entry name" value="polyprenyl_synt"/>
    <property type="match status" value="1"/>
</dbReference>
<reference evidence="8" key="1">
    <citation type="journal article" date="2019" name="Int. J. Syst. Evol. Microbiol.">
        <title>The Global Catalogue of Microorganisms (GCM) 10K type strain sequencing project: providing services to taxonomists for standard genome sequencing and annotation.</title>
        <authorList>
            <consortium name="The Broad Institute Genomics Platform"/>
            <consortium name="The Broad Institute Genome Sequencing Center for Infectious Disease"/>
            <person name="Wu L."/>
            <person name="Ma J."/>
        </authorList>
    </citation>
    <scope>NUCLEOTIDE SEQUENCE [LARGE SCALE GENOMIC DNA]</scope>
    <source>
        <strain evidence="8">JCM 18958</strain>
    </source>
</reference>